<comment type="caution">
    <text evidence="2">The sequence shown here is derived from an EMBL/GenBank/DDBJ whole genome shotgun (WGS) entry which is preliminary data.</text>
</comment>
<keyword evidence="3" id="KW-1185">Reference proteome</keyword>
<organism evidence="2 3">
    <name type="scientific">Nocardia aurea</name>
    <dbReference type="NCBI Taxonomy" id="2144174"/>
    <lineage>
        <taxon>Bacteria</taxon>
        <taxon>Bacillati</taxon>
        <taxon>Actinomycetota</taxon>
        <taxon>Actinomycetes</taxon>
        <taxon>Mycobacteriales</taxon>
        <taxon>Nocardiaceae</taxon>
        <taxon>Nocardia</taxon>
    </lineage>
</organism>
<dbReference type="Proteomes" id="UP001551695">
    <property type="component" value="Unassembled WGS sequence"/>
</dbReference>
<reference evidence="2 3" key="1">
    <citation type="submission" date="2024-06" db="EMBL/GenBank/DDBJ databases">
        <title>The Natural Products Discovery Center: Release of the First 8490 Sequenced Strains for Exploring Actinobacteria Biosynthetic Diversity.</title>
        <authorList>
            <person name="Kalkreuter E."/>
            <person name="Kautsar S.A."/>
            <person name="Yang D."/>
            <person name="Bader C.D."/>
            <person name="Teijaro C.N."/>
            <person name="Fluegel L."/>
            <person name="Davis C.M."/>
            <person name="Simpson J.R."/>
            <person name="Lauterbach L."/>
            <person name="Steele A.D."/>
            <person name="Gui C."/>
            <person name="Meng S."/>
            <person name="Li G."/>
            <person name="Viehrig K."/>
            <person name="Ye F."/>
            <person name="Su P."/>
            <person name="Kiefer A.F."/>
            <person name="Nichols A."/>
            <person name="Cepeda A.J."/>
            <person name="Yan W."/>
            <person name="Fan B."/>
            <person name="Jiang Y."/>
            <person name="Adhikari A."/>
            <person name="Zheng C.-J."/>
            <person name="Schuster L."/>
            <person name="Cowan T.M."/>
            <person name="Smanski M.J."/>
            <person name="Chevrette M.G."/>
            <person name="De Carvalho L.P.S."/>
            <person name="Shen B."/>
        </authorList>
    </citation>
    <scope>NUCLEOTIDE SEQUENCE [LARGE SCALE GENOMIC DNA]</scope>
    <source>
        <strain evidence="2 3">NPDC050403</strain>
    </source>
</reference>
<feature type="domain" description="DinB-like" evidence="1">
    <location>
        <begin position="39"/>
        <end position="190"/>
    </location>
</feature>
<accession>A0ABV3FLV7</accession>
<dbReference type="RefSeq" id="WP_357779592.1">
    <property type="nucleotide sequence ID" value="NZ_JBFAKC010000001.1"/>
</dbReference>
<evidence type="ECO:0000313" key="2">
    <source>
        <dbReference type="EMBL" id="MEV0706395.1"/>
    </source>
</evidence>
<proteinExistence type="predicted"/>
<dbReference type="EMBL" id="JBFAKC010000001">
    <property type="protein sequence ID" value="MEV0706395.1"/>
    <property type="molecule type" value="Genomic_DNA"/>
</dbReference>
<name>A0ABV3FLV7_9NOCA</name>
<evidence type="ECO:0000259" key="1">
    <source>
        <dbReference type="Pfam" id="PF12867"/>
    </source>
</evidence>
<dbReference type="InterPro" id="IPR034660">
    <property type="entry name" value="DinB/YfiT-like"/>
</dbReference>
<dbReference type="Gene3D" id="1.20.120.450">
    <property type="entry name" value="dinb family like domain"/>
    <property type="match status" value="1"/>
</dbReference>
<gene>
    <name evidence="2" type="ORF">AB0I48_02410</name>
</gene>
<evidence type="ECO:0000313" key="3">
    <source>
        <dbReference type="Proteomes" id="UP001551695"/>
    </source>
</evidence>
<dbReference type="InterPro" id="IPR024775">
    <property type="entry name" value="DinB-like"/>
</dbReference>
<protein>
    <submittedName>
        <fullName evidence="2">DinB family protein</fullName>
    </submittedName>
</protein>
<sequence>MPIVPDVKNWTWVLDETCPECGFAAADTAFDAVPPLAREYAGRLAATLTRPEAALRPTDSVWSPLEYAAHVRDVCRIFAYRTAIAARTVASDPRVPAFDARGVSAAEAADGVPVFSDWDQDATAIADRYGEQDPAIVARELVDAAEIVAHAIESVPPADRGRHVRRSDGSAFTVESLARYFVHDVIHHVHDVRG</sequence>
<dbReference type="Pfam" id="PF12867">
    <property type="entry name" value="DinB_2"/>
    <property type="match status" value="1"/>
</dbReference>
<dbReference type="SUPFAM" id="SSF109854">
    <property type="entry name" value="DinB/YfiT-like putative metalloenzymes"/>
    <property type="match status" value="1"/>
</dbReference>